<reference evidence="1" key="1">
    <citation type="journal article" name="BMC Genomics">
        <title>Long-read sequencing and de novo genome assembly of marine medaka (Oryzias melastigma).</title>
        <authorList>
            <person name="Liang P."/>
            <person name="Saqib H.S.A."/>
            <person name="Ni X."/>
            <person name="Shen Y."/>
        </authorList>
    </citation>
    <scope>NUCLEOTIDE SEQUENCE</scope>
    <source>
        <strain evidence="1">Bigg-433</strain>
    </source>
</reference>
<dbReference type="AlphaFoldDB" id="A0A834F2A6"/>
<evidence type="ECO:0000313" key="1">
    <source>
        <dbReference type="EMBL" id="KAF6718611.1"/>
    </source>
</evidence>
<accession>A0A834F2A6</accession>
<organism evidence="1 2">
    <name type="scientific">Oryzias melastigma</name>
    <name type="common">Marine medaka</name>
    <dbReference type="NCBI Taxonomy" id="30732"/>
    <lineage>
        <taxon>Eukaryota</taxon>
        <taxon>Metazoa</taxon>
        <taxon>Chordata</taxon>
        <taxon>Craniata</taxon>
        <taxon>Vertebrata</taxon>
        <taxon>Euteleostomi</taxon>
        <taxon>Actinopterygii</taxon>
        <taxon>Neopterygii</taxon>
        <taxon>Teleostei</taxon>
        <taxon>Neoteleostei</taxon>
        <taxon>Acanthomorphata</taxon>
        <taxon>Ovalentaria</taxon>
        <taxon>Atherinomorphae</taxon>
        <taxon>Beloniformes</taxon>
        <taxon>Adrianichthyidae</taxon>
        <taxon>Oryziinae</taxon>
        <taxon>Oryzias</taxon>
    </lineage>
</organism>
<protein>
    <submittedName>
        <fullName evidence="1">Uncharacterized protein</fullName>
    </submittedName>
</protein>
<sequence>MTYISLEMACVGVNFLTEEGFYVLKRLTPAEVFQIICDLPDEPTEIRLAELKSELSPERLDKAVDSIIQEVYDDEDKSKDPFQADESRYIRKYTWKKQKAPREPVNRAALRSSAAGRAYRDSLKKCAIEAGDDVTQPELELLTHQEPLQEPKAAPITQCPARGAPRPLQCHQRISQEEAVGRITSDTSFPRFWLIMARCFS</sequence>
<comment type="caution">
    <text evidence="1">The sequence shown here is derived from an EMBL/GenBank/DDBJ whole genome shotgun (WGS) entry which is preliminary data.</text>
</comment>
<gene>
    <name evidence="1" type="ORF">FQA47_019252</name>
</gene>
<name>A0A834F2A6_ORYME</name>
<dbReference type="EMBL" id="WKFB01000720">
    <property type="protein sequence ID" value="KAF6718611.1"/>
    <property type="molecule type" value="Genomic_DNA"/>
</dbReference>
<dbReference type="Proteomes" id="UP000646548">
    <property type="component" value="Unassembled WGS sequence"/>
</dbReference>
<proteinExistence type="predicted"/>
<evidence type="ECO:0000313" key="2">
    <source>
        <dbReference type="Proteomes" id="UP000646548"/>
    </source>
</evidence>